<dbReference type="InterPro" id="IPR002376">
    <property type="entry name" value="Formyl_transf_N"/>
</dbReference>
<comment type="caution">
    <text evidence="6">The sequence shown here is derived from an EMBL/GenBank/DDBJ whole genome shotgun (WGS) entry which is preliminary data.</text>
</comment>
<evidence type="ECO:0000313" key="6">
    <source>
        <dbReference type="EMBL" id="MBO8446898.1"/>
    </source>
</evidence>
<dbReference type="GO" id="GO:0006189">
    <property type="term" value="P:'de novo' IMP biosynthetic process"/>
    <property type="evidence" value="ECO:0007669"/>
    <property type="project" value="UniProtKB-UniRule"/>
</dbReference>
<dbReference type="InterPro" id="IPR036477">
    <property type="entry name" value="Formyl_transf_N_sf"/>
</dbReference>
<evidence type="ECO:0000256" key="2">
    <source>
        <dbReference type="ARBA" id="ARBA00022801"/>
    </source>
</evidence>
<comment type="similarity">
    <text evidence="3">Belongs to the PurU family.</text>
</comment>
<dbReference type="EMBL" id="JADIMR010000057">
    <property type="protein sequence ID" value="MBO8446898.1"/>
    <property type="molecule type" value="Genomic_DNA"/>
</dbReference>
<dbReference type="InterPro" id="IPR045865">
    <property type="entry name" value="ACT-like_dom_sf"/>
</dbReference>
<feature type="active site" evidence="3">
    <location>
        <position position="233"/>
    </location>
</feature>
<dbReference type="CDD" id="cd04875">
    <property type="entry name" value="ACT_F4HF-DF"/>
    <property type="match status" value="1"/>
</dbReference>
<dbReference type="Gene3D" id="3.40.50.170">
    <property type="entry name" value="Formyl transferase, N-terminal domain"/>
    <property type="match status" value="1"/>
</dbReference>
<dbReference type="PROSITE" id="PS51671">
    <property type="entry name" value="ACT"/>
    <property type="match status" value="1"/>
</dbReference>
<dbReference type="AlphaFoldDB" id="A0A9D9HE91"/>
<evidence type="ECO:0000313" key="7">
    <source>
        <dbReference type="Proteomes" id="UP000823637"/>
    </source>
</evidence>
<dbReference type="InterPro" id="IPR044074">
    <property type="entry name" value="PurU_ACT"/>
</dbReference>
<dbReference type="InterPro" id="IPR041729">
    <property type="entry name" value="Formyl-FH4-Hydrolase_C"/>
</dbReference>
<comment type="function">
    <text evidence="3">Catalyzes the hydrolysis of 10-formyltetrahydrofolate (formyl-FH4) to formate and tetrahydrofolate (FH4).</text>
</comment>
<dbReference type="Pfam" id="PF00551">
    <property type="entry name" value="Formyl_trans_N"/>
    <property type="match status" value="1"/>
</dbReference>
<dbReference type="GO" id="GO:0008864">
    <property type="term" value="F:formyltetrahydrofolate deformylase activity"/>
    <property type="evidence" value="ECO:0007669"/>
    <property type="project" value="UniProtKB-UniRule"/>
</dbReference>
<dbReference type="Gene3D" id="3.30.70.260">
    <property type="match status" value="1"/>
</dbReference>
<dbReference type="SUPFAM" id="SSF53328">
    <property type="entry name" value="Formyltransferase"/>
    <property type="match status" value="1"/>
</dbReference>
<dbReference type="SUPFAM" id="SSF55021">
    <property type="entry name" value="ACT-like"/>
    <property type="match status" value="1"/>
</dbReference>
<dbReference type="InterPro" id="IPR004810">
    <property type="entry name" value="PurU"/>
</dbReference>
<reference evidence="6" key="2">
    <citation type="journal article" date="2021" name="PeerJ">
        <title>Extensive microbial diversity within the chicken gut microbiome revealed by metagenomics and culture.</title>
        <authorList>
            <person name="Gilroy R."/>
            <person name="Ravi A."/>
            <person name="Getino M."/>
            <person name="Pursley I."/>
            <person name="Horton D.L."/>
            <person name="Alikhan N.F."/>
            <person name="Baker D."/>
            <person name="Gharbi K."/>
            <person name="Hall N."/>
            <person name="Watson M."/>
            <person name="Adriaenssens E.M."/>
            <person name="Foster-Nyarko E."/>
            <person name="Jarju S."/>
            <person name="Secka A."/>
            <person name="Antonio M."/>
            <person name="Oren A."/>
            <person name="Chaudhuri R.R."/>
            <person name="La Ragione R."/>
            <person name="Hildebrand F."/>
            <person name="Pallen M.J."/>
        </authorList>
    </citation>
    <scope>NUCLEOTIDE SEQUENCE</scope>
    <source>
        <strain evidence="6">D3-1215</strain>
    </source>
</reference>
<dbReference type="NCBIfam" id="NF004684">
    <property type="entry name" value="PRK06027.1"/>
    <property type="match status" value="1"/>
</dbReference>
<dbReference type="NCBIfam" id="TIGR00655">
    <property type="entry name" value="PurU"/>
    <property type="match status" value="1"/>
</dbReference>
<sequence length="289" mass="33483">MQNKDKDTAIMLLHCPDKQGILAVVTEFINNNNGNIIYLDQYVDTVQGVFFMRVEWELDGFLIPKEKLSEYFQTLLAKPYDMVFNIYFHKQKPRMALFVSKQAHCLYDLLAHYEAGDWNVEIPLIVSNHPDLEHVAKKFGIPFFVFPINKDNKEEQEQKELDLLHENNVSCIVLARYMQIISPRMIAEYPEKIINIHHSFLPAFVGAKPYHAAYERGVKIIGATSHYVTEELDAGPIIEQDVVRISHKDTVGNLLRKGQDLEKIVLSRAVEKHIDRKILVYKNKTIVFD</sequence>
<organism evidence="6 7">
    <name type="scientific">Candidatus Enterocola intestinipullorum</name>
    <dbReference type="NCBI Taxonomy" id="2840783"/>
    <lineage>
        <taxon>Bacteria</taxon>
        <taxon>Pseudomonadati</taxon>
        <taxon>Bacteroidota</taxon>
        <taxon>Bacteroidia</taxon>
        <taxon>Bacteroidales</taxon>
        <taxon>Candidatus Enterocola</taxon>
    </lineage>
</organism>
<dbReference type="PANTHER" id="PTHR42706">
    <property type="entry name" value="FORMYLTETRAHYDROFOLATE DEFORMYLASE"/>
    <property type="match status" value="1"/>
</dbReference>
<gene>
    <name evidence="3 6" type="primary">purU</name>
    <name evidence="6" type="ORF">IAC32_04035</name>
</gene>
<reference evidence="6" key="1">
    <citation type="submission" date="2020-10" db="EMBL/GenBank/DDBJ databases">
        <authorList>
            <person name="Gilroy R."/>
        </authorList>
    </citation>
    <scope>NUCLEOTIDE SEQUENCE</scope>
    <source>
        <strain evidence="6">D3-1215</strain>
    </source>
</reference>
<comment type="catalytic activity">
    <reaction evidence="3">
        <text>(6R)-10-formyltetrahydrofolate + H2O = (6S)-5,6,7,8-tetrahydrofolate + formate + H(+)</text>
        <dbReference type="Rhea" id="RHEA:19833"/>
        <dbReference type="ChEBI" id="CHEBI:15377"/>
        <dbReference type="ChEBI" id="CHEBI:15378"/>
        <dbReference type="ChEBI" id="CHEBI:15740"/>
        <dbReference type="ChEBI" id="CHEBI:57453"/>
        <dbReference type="ChEBI" id="CHEBI:195366"/>
        <dbReference type="EC" id="3.5.1.10"/>
    </reaction>
</comment>
<keyword evidence="2 3" id="KW-0378">Hydrolase</keyword>
<evidence type="ECO:0000256" key="3">
    <source>
        <dbReference type="HAMAP-Rule" id="MF_01927"/>
    </source>
</evidence>
<name>A0A9D9HE91_9BACT</name>
<dbReference type="EC" id="3.5.1.10" evidence="3 4"/>
<comment type="pathway">
    <text evidence="3">Purine metabolism; IMP biosynthesis via de novo pathway; formate from 10-formyl-5,6,7,8-tetrahydrofolate: step 1/1.</text>
</comment>
<dbReference type="PRINTS" id="PR01575">
    <property type="entry name" value="FFH4HYDRLASE"/>
</dbReference>
<keyword evidence="3" id="KW-0658">Purine biosynthesis</keyword>
<dbReference type="GO" id="GO:0006730">
    <property type="term" value="P:one-carbon metabolic process"/>
    <property type="evidence" value="ECO:0007669"/>
    <property type="project" value="UniProtKB-KW"/>
</dbReference>
<evidence type="ECO:0000256" key="4">
    <source>
        <dbReference type="NCBIfam" id="TIGR00655"/>
    </source>
</evidence>
<evidence type="ECO:0000256" key="1">
    <source>
        <dbReference type="ARBA" id="ARBA00022563"/>
    </source>
</evidence>
<dbReference type="HAMAP" id="MF_01927">
    <property type="entry name" value="PurU"/>
    <property type="match status" value="1"/>
</dbReference>
<feature type="domain" description="ACT" evidence="5">
    <location>
        <begin position="10"/>
        <end position="94"/>
    </location>
</feature>
<dbReference type="CDD" id="cd08648">
    <property type="entry name" value="FMT_core_Formyl-FH4-Hydrolase_C"/>
    <property type="match status" value="1"/>
</dbReference>
<dbReference type="Proteomes" id="UP000823637">
    <property type="component" value="Unassembled WGS sequence"/>
</dbReference>
<accession>A0A9D9HE91</accession>
<proteinExistence type="inferred from homology"/>
<dbReference type="PIRSF" id="PIRSF036480">
    <property type="entry name" value="FormyFH4_hydr"/>
    <property type="match status" value="1"/>
</dbReference>
<protein>
    <recommendedName>
        <fullName evidence="3 4">Formyltetrahydrofolate deformylase</fullName>
        <ecNumber evidence="3 4">3.5.1.10</ecNumber>
    </recommendedName>
    <alternativeName>
        <fullName evidence="3">Formyl-FH(4) hydrolase</fullName>
    </alternativeName>
</protein>
<dbReference type="PANTHER" id="PTHR42706:SF1">
    <property type="entry name" value="FORMYLTETRAHYDROFOLATE DEFORMYLASE 2, MITOCHONDRIAL"/>
    <property type="match status" value="1"/>
</dbReference>
<evidence type="ECO:0000259" key="5">
    <source>
        <dbReference type="PROSITE" id="PS51671"/>
    </source>
</evidence>
<keyword evidence="1 3" id="KW-0554">One-carbon metabolism</keyword>
<dbReference type="InterPro" id="IPR002912">
    <property type="entry name" value="ACT_dom"/>
</dbReference>